<comment type="caution">
    <text evidence="9">The sequence shown here is derived from an EMBL/GenBank/DDBJ whole genome shotgun (WGS) entry which is preliminary data.</text>
</comment>
<comment type="catalytic activity">
    <reaction evidence="7">
        <text>a 2'-deoxycytidine in DNA + S-adenosyl-L-methionine = a 5-methyl-2'-deoxycytidine in DNA + S-adenosyl-L-homocysteine + H(+)</text>
        <dbReference type="Rhea" id="RHEA:13681"/>
        <dbReference type="Rhea" id="RHEA-COMP:11369"/>
        <dbReference type="Rhea" id="RHEA-COMP:11370"/>
        <dbReference type="ChEBI" id="CHEBI:15378"/>
        <dbReference type="ChEBI" id="CHEBI:57856"/>
        <dbReference type="ChEBI" id="CHEBI:59789"/>
        <dbReference type="ChEBI" id="CHEBI:85452"/>
        <dbReference type="ChEBI" id="CHEBI:85454"/>
        <dbReference type="EC" id="2.1.1.37"/>
    </reaction>
</comment>
<dbReference type="NCBIfam" id="TIGR00675">
    <property type="entry name" value="dcm"/>
    <property type="match status" value="1"/>
</dbReference>
<dbReference type="InterPro" id="IPR018117">
    <property type="entry name" value="C5_DNA_meth_AS"/>
</dbReference>
<evidence type="ECO:0000256" key="3">
    <source>
        <dbReference type="ARBA" id="ARBA00022691"/>
    </source>
</evidence>
<organism evidence="9 10">
    <name type="scientific">Gardnerella pickettii</name>
    <dbReference type="NCBI Taxonomy" id="2914924"/>
    <lineage>
        <taxon>Bacteria</taxon>
        <taxon>Bacillati</taxon>
        <taxon>Actinomycetota</taxon>
        <taxon>Actinomycetes</taxon>
        <taxon>Bifidobacteriales</taxon>
        <taxon>Bifidobacteriaceae</taxon>
        <taxon>Gardnerella</taxon>
    </lineage>
</organism>
<evidence type="ECO:0000256" key="7">
    <source>
        <dbReference type="RuleBase" id="RU000417"/>
    </source>
</evidence>
<reference evidence="9 10" key="1">
    <citation type="submission" date="2017-12" db="EMBL/GenBank/DDBJ databases">
        <title>Phylogenetic diversity of female urinary microbiome.</title>
        <authorList>
            <person name="Thomas-White K."/>
            <person name="Wolfe A.J."/>
        </authorList>
    </citation>
    <scope>NUCLEOTIDE SEQUENCE [LARGE SCALE GENOMIC DNA]</scope>
    <source>
        <strain evidence="9 10">UMB0833</strain>
    </source>
</reference>
<evidence type="ECO:0000256" key="4">
    <source>
        <dbReference type="ARBA" id="ARBA00022747"/>
    </source>
</evidence>
<dbReference type="Gene3D" id="3.40.50.150">
    <property type="entry name" value="Vaccinia Virus protein VP39"/>
    <property type="match status" value="1"/>
</dbReference>
<evidence type="ECO:0000313" key="9">
    <source>
        <dbReference type="EMBL" id="PKZ53205.1"/>
    </source>
</evidence>
<dbReference type="Gene3D" id="3.90.120.10">
    <property type="entry name" value="DNA Methylase, subunit A, domain 2"/>
    <property type="match status" value="1"/>
</dbReference>
<dbReference type="InterPro" id="IPR050390">
    <property type="entry name" value="C5-Methyltransferase"/>
</dbReference>
<evidence type="ECO:0000256" key="2">
    <source>
        <dbReference type="ARBA" id="ARBA00022679"/>
    </source>
</evidence>
<dbReference type="InterPro" id="IPR029063">
    <property type="entry name" value="SAM-dependent_MTases_sf"/>
</dbReference>
<keyword evidence="1 5" id="KW-0489">Methyltransferase</keyword>
<dbReference type="PANTHER" id="PTHR10629">
    <property type="entry name" value="CYTOSINE-SPECIFIC METHYLTRANSFERASE"/>
    <property type="match status" value="1"/>
</dbReference>
<evidence type="ECO:0000256" key="1">
    <source>
        <dbReference type="ARBA" id="ARBA00022603"/>
    </source>
</evidence>
<dbReference type="InterPro" id="IPR001525">
    <property type="entry name" value="C5_MeTfrase"/>
</dbReference>
<feature type="active site" evidence="5">
    <location>
        <position position="177"/>
    </location>
</feature>
<dbReference type="Pfam" id="PF00145">
    <property type="entry name" value="DNA_methylase"/>
    <property type="match status" value="1"/>
</dbReference>
<accession>A0ABX4SGT0</accession>
<dbReference type="PROSITE" id="PS51679">
    <property type="entry name" value="SAM_MT_C5"/>
    <property type="match status" value="1"/>
</dbReference>
<proteinExistence type="inferred from homology"/>
<dbReference type="PANTHER" id="PTHR10629:SF52">
    <property type="entry name" value="DNA (CYTOSINE-5)-METHYLTRANSFERASE 1"/>
    <property type="match status" value="1"/>
</dbReference>
<gene>
    <name evidence="9" type="ORF">CYJ70_05625</name>
</gene>
<dbReference type="CDD" id="cd04762">
    <property type="entry name" value="HTH_MerR-trunc"/>
    <property type="match status" value="1"/>
</dbReference>
<dbReference type="InterPro" id="IPR009061">
    <property type="entry name" value="DNA-bd_dom_put_sf"/>
</dbReference>
<dbReference type="CDD" id="cd00315">
    <property type="entry name" value="Cyt_C5_DNA_methylase"/>
    <property type="match status" value="1"/>
</dbReference>
<dbReference type="InterPro" id="IPR000551">
    <property type="entry name" value="MerR-type_HTH_dom"/>
</dbReference>
<dbReference type="SUPFAM" id="SSF53335">
    <property type="entry name" value="S-adenosyl-L-methionine-dependent methyltransferases"/>
    <property type="match status" value="1"/>
</dbReference>
<dbReference type="Gene3D" id="1.10.1660.10">
    <property type="match status" value="1"/>
</dbReference>
<dbReference type="EC" id="2.1.1.37" evidence="7"/>
<evidence type="ECO:0000259" key="8">
    <source>
        <dbReference type="Pfam" id="PF00376"/>
    </source>
</evidence>
<comment type="similarity">
    <text evidence="5 6">Belongs to the class I-like SAM-binding methyltransferase superfamily. C5-methyltransferase family.</text>
</comment>
<dbReference type="SUPFAM" id="SSF46955">
    <property type="entry name" value="Putative DNA-binding domain"/>
    <property type="match status" value="1"/>
</dbReference>
<protein>
    <recommendedName>
        <fullName evidence="7">Cytosine-specific methyltransferase</fullName>
        <ecNumber evidence="7">2.1.1.37</ecNumber>
    </recommendedName>
</protein>
<evidence type="ECO:0000256" key="5">
    <source>
        <dbReference type="PROSITE-ProRule" id="PRU01016"/>
    </source>
</evidence>
<dbReference type="PRINTS" id="PR00105">
    <property type="entry name" value="C5METTRFRASE"/>
</dbReference>
<evidence type="ECO:0000313" key="10">
    <source>
        <dbReference type="Proteomes" id="UP000234904"/>
    </source>
</evidence>
<keyword evidence="2 5" id="KW-0808">Transferase</keyword>
<dbReference type="PROSITE" id="PS00094">
    <property type="entry name" value="C5_MTASE_1"/>
    <property type="match status" value="1"/>
</dbReference>
<sequence length="457" mass="51489">MWYAVFMKKSTQVLEGLEHKAKVTVNIIPSKDSNVTAGQASRIIGVSIDTIRRWAKLGLLICVRDSNNKRLFKISDLERIKNRYENHSENKKSHFFVLKNNKTRFTSIELFAGAGGTALGMSNAGFNHLMLNEVDKYACATLRKNNPEWNVVEEDIHNIDFSKYRGKVDLLQGGVPCQAFSYAGLSKGFEDSRGTLFFEFARAIKQVKPKVLMMENVRGLLTHDSGKTIMVMLNTLDSLGYKVALKVLRAQFLDVAQKRERLVIIGVRKDLDIPILFPKENSDVLTLWDAIGECPKSEGATYPESKKKVLDLVPPGGYWRDLPLDVQKDYMKGSFNLPGGKTGMARRLSWNEPSLTLTCSPAQRQTERCHPAETRPLTVREYARIQSFPDSWEFEGSMASKYKQIGNAVPCNLAYHVGRAIIAMLSGENRELFRDIKPVDLSNITTDELKSQALSML</sequence>
<dbReference type="Pfam" id="PF00376">
    <property type="entry name" value="MerR"/>
    <property type="match status" value="1"/>
</dbReference>
<name>A0ABX4SGT0_9BIFI</name>
<evidence type="ECO:0000256" key="6">
    <source>
        <dbReference type="RuleBase" id="RU000416"/>
    </source>
</evidence>
<keyword evidence="3 5" id="KW-0949">S-adenosyl-L-methionine</keyword>
<dbReference type="EMBL" id="PKJE01000003">
    <property type="protein sequence ID" value="PKZ53205.1"/>
    <property type="molecule type" value="Genomic_DNA"/>
</dbReference>
<keyword evidence="4" id="KW-0680">Restriction system</keyword>
<feature type="domain" description="HTH merR-type" evidence="8">
    <location>
        <begin position="36"/>
        <end position="72"/>
    </location>
</feature>
<dbReference type="Proteomes" id="UP000234904">
    <property type="component" value="Unassembled WGS sequence"/>
</dbReference>
<keyword evidence="10" id="KW-1185">Reference proteome</keyword>